<dbReference type="PANTHER" id="PTHR42718">
    <property type="entry name" value="MAJOR FACILITATOR SUPERFAMILY MULTIDRUG TRANSPORTER MFSC"/>
    <property type="match status" value="1"/>
</dbReference>
<feature type="transmembrane region" description="Helical" evidence="6">
    <location>
        <begin position="176"/>
        <end position="198"/>
    </location>
</feature>
<evidence type="ECO:0000313" key="8">
    <source>
        <dbReference type="EMBL" id="VVM06003.1"/>
    </source>
</evidence>
<dbReference type="InterPro" id="IPR020846">
    <property type="entry name" value="MFS_dom"/>
</dbReference>
<feature type="transmembrane region" description="Helical" evidence="6">
    <location>
        <begin position="114"/>
        <end position="132"/>
    </location>
</feature>
<evidence type="ECO:0000256" key="5">
    <source>
        <dbReference type="ARBA" id="ARBA00023136"/>
    </source>
</evidence>
<reference evidence="8" key="1">
    <citation type="submission" date="2019-09" db="EMBL/GenBank/DDBJ databases">
        <authorList>
            <person name="Cremers G."/>
        </authorList>
    </citation>
    <scope>NUCLEOTIDE SEQUENCE [LARGE SCALE GENOMIC DNA]</scope>
    <source>
        <strain evidence="8">3B</strain>
    </source>
</reference>
<dbReference type="RefSeq" id="WP_142524973.1">
    <property type="nucleotide sequence ID" value="NZ_CABFUZ020000103.1"/>
</dbReference>
<dbReference type="Proteomes" id="UP000381693">
    <property type="component" value="Unassembled WGS sequence"/>
</dbReference>
<feature type="transmembrane region" description="Helical" evidence="6">
    <location>
        <begin position="494"/>
        <end position="515"/>
    </location>
</feature>
<evidence type="ECO:0000256" key="6">
    <source>
        <dbReference type="SAM" id="Phobius"/>
    </source>
</evidence>
<gene>
    <name evidence="8" type="primary">emrB</name>
    <name evidence="8" type="ORF">MAMC_00910</name>
</gene>
<sequence>MSPAGGPASENSAGRFGRLHLALVGASLFSLLNTGAFTGIIPYCVAELGQHQSHGAWMNGEFFAAQALGMLLANPFAARIGALRLFLWAGWATALGAFLCAAAPGFVFFLLARILLGAGGGVLILLSQLLLFDEYRPSLRPLAPLLWAVIAIVPFALGPLFGGWLEEWWGREEASWRLWFLLDGIVLFLCTVEVRRLLVPRPPTRPESSFDWIGFGLLAAALFSLQTALDMGDDYDWYNSSLLNGLVGVALLAFTAFLGWELQAREPLVKATLFLRPTFTVGMVCLCGGFLLFYGLWSLLLVRLQSVWGYGPWLGGLVMLSLAVGAFPSSLWSARAVTWRQNRFLLAGSLLLFAGFAFWTSYYNIHHRRNLWLEFAGPQLLEGIGLGIFLAPATNFLSQGLSPKNQAMAIEIAGSFRVAAQGWASLLLGTILYRQAAFHKRRLVEWLPSSHPLFDELHAGLRGEGIGWDLGLRLLDREALAQTQVLAFEDLFRVAAWGFLLLAALVLLCPAPAASRNGESPGTERREREEGS</sequence>
<feature type="domain" description="Major facilitator superfamily (MFS) profile" evidence="7">
    <location>
        <begin position="19"/>
        <end position="514"/>
    </location>
</feature>
<feature type="transmembrane region" description="Helical" evidence="6">
    <location>
        <begin position="21"/>
        <end position="43"/>
    </location>
</feature>
<feature type="transmembrane region" description="Helical" evidence="6">
    <location>
        <begin position="85"/>
        <end position="108"/>
    </location>
</feature>
<feature type="transmembrane region" description="Helical" evidence="6">
    <location>
        <begin position="344"/>
        <end position="363"/>
    </location>
</feature>
<dbReference type="PROSITE" id="PS50850">
    <property type="entry name" value="MFS"/>
    <property type="match status" value="1"/>
</dbReference>
<keyword evidence="5 6" id="KW-0472">Membrane</keyword>
<keyword evidence="4 6" id="KW-1133">Transmembrane helix</keyword>
<protein>
    <submittedName>
        <fullName evidence="8">Multidrug export protein EmrB</fullName>
    </submittedName>
</protein>
<dbReference type="EMBL" id="CABFUZ020000103">
    <property type="protein sequence ID" value="VVM06003.1"/>
    <property type="molecule type" value="Genomic_DNA"/>
</dbReference>
<feature type="transmembrane region" description="Helical" evidence="6">
    <location>
        <begin position="241"/>
        <end position="260"/>
    </location>
</feature>
<keyword evidence="2" id="KW-0813">Transport</keyword>
<feature type="transmembrane region" description="Helical" evidence="6">
    <location>
        <begin position="144"/>
        <end position="164"/>
    </location>
</feature>
<dbReference type="GO" id="GO:0022857">
    <property type="term" value="F:transmembrane transporter activity"/>
    <property type="evidence" value="ECO:0007669"/>
    <property type="project" value="InterPro"/>
</dbReference>
<feature type="transmembrane region" description="Helical" evidence="6">
    <location>
        <begin position="281"/>
        <end position="301"/>
    </location>
</feature>
<evidence type="ECO:0000256" key="2">
    <source>
        <dbReference type="ARBA" id="ARBA00022448"/>
    </source>
</evidence>
<evidence type="ECO:0000256" key="3">
    <source>
        <dbReference type="ARBA" id="ARBA00022692"/>
    </source>
</evidence>
<organism evidence="8 9">
    <name type="scientific">Methylacidimicrobium cyclopophantes</name>
    <dbReference type="NCBI Taxonomy" id="1041766"/>
    <lineage>
        <taxon>Bacteria</taxon>
        <taxon>Pseudomonadati</taxon>
        <taxon>Verrucomicrobiota</taxon>
        <taxon>Methylacidimicrobium</taxon>
    </lineage>
</organism>
<evidence type="ECO:0000256" key="1">
    <source>
        <dbReference type="ARBA" id="ARBA00004141"/>
    </source>
</evidence>
<feature type="transmembrane region" description="Helical" evidence="6">
    <location>
        <begin position="313"/>
        <end position="332"/>
    </location>
</feature>
<dbReference type="PANTHER" id="PTHR42718:SF9">
    <property type="entry name" value="MAJOR FACILITATOR SUPERFAMILY MULTIDRUG TRANSPORTER MFSC"/>
    <property type="match status" value="1"/>
</dbReference>
<keyword evidence="9" id="KW-1185">Reference proteome</keyword>
<dbReference type="Pfam" id="PF07690">
    <property type="entry name" value="MFS_1"/>
    <property type="match status" value="1"/>
</dbReference>
<feature type="transmembrane region" description="Helical" evidence="6">
    <location>
        <begin position="418"/>
        <end position="436"/>
    </location>
</feature>
<feature type="transmembrane region" description="Helical" evidence="6">
    <location>
        <begin position="375"/>
        <end position="397"/>
    </location>
</feature>
<proteinExistence type="predicted"/>
<feature type="transmembrane region" description="Helical" evidence="6">
    <location>
        <begin position="210"/>
        <end position="229"/>
    </location>
</feature>
<comment type="caution">
    <text evidence="8">The sequence shown here is derived from an EMBL/GenBank/DDBJ whole genome shotgun (WGS) entry which is preliminary data.</text>
</comment>
<dbReference type="AlphaFoldDB" id="A0A5E6MKH6"/>
<evidence type="ECO:0000259" key="7">
    <source>
        <dbReference type="PROSITE" id="PS50850"/>
    </source>
</evidence>
<evidence type="ECO:0000313" key="9">
    <source>
        <dbReference type="Proteomes" id="UP000381693"/>
    </source>
</evidence>
<dbReference type="InterPro" id="IPR011701">
    <property type="entry name" value="MFS"/>
</dbReference>
<accession>A0A5E6MKH6</accession>
<evidence type="ECO:0000256" key="4">
    <source>
        <dbReference type="ARBA" id="ARBA00022989"/>
    </source>
</evidence>
<dbReference type="OrthoDB" id="9812221at2"/>
<keyword evidence="3 6" id="KW-0812">Transmembrane</keyword>
<dbReference type="GO" id="GO:0016020">
    <property type="term" value="C:membrane"/>
    <property type="evidence" value="ECO:0007669"/>
    <property type="project" value="UniProtKB-SubCell"/>
</dbReference>
<dbReference type="InterPro" id="IPR036259">
    <property type="entry name" value="MFS_trans_sf"/>
</dbReference>
<name>A0A5E6MKH6_9BACT</name>
<dbReference type="SUPFAM" id="SSF103473">
    <property type="entry name" value="MFS general substrate transporter"/>
    <property type="match status" value="1"/>
</dbReference>
<comment type="subcellular location">
    <subcellularLocation>
        <location evidence="1">Membrane</location>
        <topology evidence="1">Multi-pass membrane protein</topology>
    </subcellularLocation>
</comment>
<dbReference type="Gene3D" id="1.20.1250.20">
    <property type="entry name" value="MFS general substrate transporter like domains"/>
    <property type="match status" value="2"/>
</dbReference>